<accession>A0A8J7WA86</accession>
<evidence type="ECO:0008006" key="3">
    <source>
        <dbReference type="Google" id="ProtNLM"/>
    </source>
</evidence>
<name>A0A8J7WA86_9EURY</name>
<evidence type="ECO:0000313" key="2">
    <source>
        <dbReference type="Proteomes" id="UP000730161"/>
    </source>
</evidence>
<comment type="caution">
    <text evidence="1">The sequence shown here is derived from an EMBL/GenBank/DDBJ whole genome shotgun (WGS) entry which is preliminary data.</text>
</comment>
<sequence length="80" mass="8861">MGNPEERCEIVKAGTKANPGKYVCIDCGSEMVLSKVEEDLRKCPTCECAEYQCFPMTHIRPDIKTAEDVNKPPKRGGSNI</sequence>
<keyword evidence="2" id="KW-1185">Reference proteome</keyword>
<proteinExistence type="predicted"/>
<dbReference type="RefSeq" id="WP_211530704.1">
    <property type="nucleotide sequence ID" value="NZ_JWHL01000007.1"/>
</dbReference>
<dbReference type="Proteomes" id="UP000730161">
    <property type="component" value="Unassembled WGS sequence"/>
</dbReference>
<protein>
    <recommendedName>
        <fullName evidence="3">Zinc ribbon-containing protein</fullName>
    </recommendedName>
</protein>
<evidence type="ECO:0000313" key="1">
    <source>
        <dbReference type="EMBL" id="MBR1369033.1"/>
    </source>
</evidence>
<dbReference type="OrthoDB" id="112072at2157"/>
<dbReference type="EMBL" id="JWHL01000007">
    <property type="protein sequence ID" value="MBR1369033.1"/>
    <property type="molecule type" value="Genomic_DNA"/>
</dbReference>
<dbReference type="AlphaFoldDB" id="A0A8J7WA86"/>
<reference evidence="1" key="1">
    <citation type="submission" date="2014-12" db="EMBL/GenBank/DDBJ databases">
        <authorList>
            <person name="Huang H.-H."/>
            <person name="Chen S.-C."/>
            <person name="Lai M.-C."/>
        </authorList>
    </citation>
    <scope>NUCLEOTIDE SEQUENCE</scope>
    <source>
        <strain evidence="1">K1F9705b</strain>
    </source>
</reference>
<gene>
    <name evidence="1" type="ORF">RJ53_05765</name>
</gene>
<organism evidence="1 2">
    <name type="scientific">Methanocalculus chunghsingensis</name>
    <dbReference type="NCBI Taxonomy" id="156457"/>
    <lineage>
        <taxon>Archaea</taxon>
        <taxon>Methanobacteriati</taxon>
        <taxon>Methanobacteriota</taxon>
        <taxon>Stenosarchaea group</taxon>
        <taxon>Methanomicrobia</taxon>
        <taxon>Methanomicrobiales</taxon>
        <taxon>Methanocalculaceae</taxon>
        <taxon>Methanocalculus</taxon>
    </lineage>
</organism>